<evidence type="ECO:0000259" key="1">
    <source>
        <dbReference type="SMART" id="SM00852"/>
    </source>
</evidence>
<keyword evidence="3" id="KW-1185">Reference proteome</keyword>
<dbReference type="Proteomes" id="UP000219215">
    <property type="component" value="Chromosome DPRO"/>
</dbReference>
<name>A0A2C8FCM4_9BACT</name>
<sequence length="554" mass="59624">MLNHTTEHTHAEMGQGKPFSFDDFIELATWFHNYPAPGLLLGGYMVEVAKSHIPEGVLFDAVSETSWCLPDAVQLLTPCTVGNGWLRIRNTGVYAVSLFDKHTGEGVRVRLDPAKLEDFPHTRCWLMKTKPKADQDSDALRREIREHGPDMLEVQSITVKPEVVHKRSKGAIAICPICGDAFPQPHGSICRNCAGESPYVDDMSASLVVDIKETIPSVPLQESVGKAVAHDMTRIVPGESKGVAFSRGHVVTAGDVCRLQQMGRFNLYVDQEAPNGFIHEDDAARSFADSMCGSGVKPVADPREGRVDMVAKSDGLLIIDDAKLRAFNSLQHVMAASRREYSLVRAGRRVAATRAIPLYLDQSVFGRAMAILNGKPVFSIAPIMQAKVGLLITGNEVFKGLIEDRFADVITAKVAALGSRVVNTLIRPDDATAIAQAATDLEAQGCDLIITTAGLSVDPDDVTRLGLVEAGLTDALYGMPVLPGAMTLVGRIGNARVLGVPACALFHKTTSLDVLLPRLLAGVSISRNDVAKLGNGGMCMECASCTFPKCPFGR</sequence>
<dbReference type="Pfam" id="PF23475">
    <property type="entry name" value="zf-Tbcl_FmdE"/>
    <property type="match status" value="1"/>
</dbReference>
<dbReference type="InterPro" id="IPR003814">
    <property type="entry name" value="FmdEsu_dom"/>
</dbReference>
<dbReference type="InterPro" id="IPR053194">
    <property type="entry name" value="tRNA_methyltr_O"/>
</dbReference>
<dbReference type="EMBL" id="LT907975">
    <property type="protein sequence ID" value="SOB60392.1"/>
    <property type="molecule type" value="Genomic_DNA"/>
</dbReference>
<dbReference type="Pfam" id="PF02663">
    <property type="entry name" value="FmdE"/>
    <property type="match status" value="1"/>
</dbReference>
<dbReference type="SUPFAM" id="SSF143555">
    <property type="entry name" value="FwdE-like"/>
    <property type="match status" value="1"/>
</dbReference>
<dbReference type="RefSeq" id="WP_232005633.1">
    <property type="nucleotide sequence ID" value="NZ_LT907975.1"/>
</dbReference>
<dbReference type="Gene3D" id="3.30.60.80">
    <property type="match status" value="1"/>
</dbReference>
<dbReference type="UniPathway" id="UPA00344"/>
<dbReference type="CDD" id="cd03522">
    <property type="entry name" value="MoeA_like"/>
    <property type="match status" value="1"/>
</dbReference>
<evidence type="ECO:0000313" key="2">
    <source>
        <dbReference type="EMBL" id="SOB60392.1"/>
    </source>
</evidence>
<dbReference type="PANTHER" id="PTHR39418:SF1">
    <property type="entry name" value="DEHYDROGENASE"/>
    <property type="match status" value="1"/>
</dbReference>
<proteinExistence type="predicted"/>
<dbReference type="KEGG" id="pprf:DPRO_3476"/>
<protein>
    <submittedName>
        <fullName evidence="2">Formylmethanofuran dehydrogenase subunit E region</fullName>
    </submittedName>
</protein>
<dbReference type="InterPro" id="IPR001453">
    <property type="entry name" value="MoaB/Mog_dom"/>
</dbReference>
<dbReference type="Pfam" id="PF00994">
    <property type="entry name" value="MoCF_biosynth"/>
    <property type="match status" value="1"/>
</dbReference>
<organism evidence="2 3">
    <name type="scientific">Pseudodesulfovibrio profundus</name>
    <dbReference type="NCBI Taxonomy" id="57320"/>
    <lineage>
        <taxon>Bacteria</taxon>
        <taxon>Pseudomonadati</taxon>
        <taxon>Thermodesulfobacteriota</taxon>
        <taxon>Desulfovibrionia</taxon>
        <taxon>Desulfovibrionales</taxon>
        <taxon>Desulfovibrionaceae</taxon>
    </lineage>
</organism>
<reference evidence="3" key="1">
    <citation type="submission" date="2017-09" db="EMBL/GenBank/DDBJ databases">
        <authorList>
            <person name="Regsiter A."/>
            <person name="William W."/>
        </authorList>
    </citation>
    <scope>NUCLEOTIDE SEQUENCE [LARGE SCALE GENOMIC DNA]</scope>
    <source>
        <strain evidence="3">500-1</strain>
    </source>
</reference>
<dbReference type="AlphaFoldDB" id="A0A2C8FCM4"/>
<dbReference type="SUPFAM" id="SSF53218">
    <property type="entry name" value="Molybdenum cofactor biosynthesis proteins"/>
    <property type="match status" value="1"/>
</dbReference>
<evidence type="ECO:0000313" key="3">
    <source>
        <dbReference type="Proteomes" id="UP000219215"/>
    </source>
</evidence>
<accession>A0A2C8FCM4</accession>
<gene>
    <name evidence="2" type="ORF">DPRO_3476</name>
</gene>
<dbReference type="Gene3D" id="3.40.980.10">
    <property type="entry name" value="MoaB/Mog-like domain"/>
    <property type="match status" value="1"/>
</dbReference>
<dbReference type="InterPro" id="IPR057035">
    <property type="entry name" value="Znf-Tbcl_FmdE"/>
</dbReference>
<dbReference type="PANTHER" id="PTHR39418">
    <property type="entry name" value="DEHYDROGENASE-RELATED"/>
    <property type="match status" value="1"/>
</dbReference>
<dbReference type="Gene3D" id="3.30.1330.130">
    <property type="match status" value="1"/>
</dbReference>
<dbReference type="SMART" id="SM00852">
    <property type="entry name" value="MoCF_biosynth"/>
    <property type="match status" value="1"/>
</dbReference>
<feature type="domain" description="MoaB/Mog" evidence="1">
    <location>
        <begin position="389"/>
        <end position="521"/>
    </location>
</feature>
<dbReference type="InterPro" id="IPR036425">
    <property type="entry name" value="MoaB/Mog-like_dom_sf"/>
</dbReference>